<evidence type="ECO:0000256" key="1">
    <source>
        <dbReference type="SAM" id="MobiDB-lite"/>
    </source>
</evidence>
<evidence type="ECO:0000313" key="2">
    <source>
        <dbReference type="EMBL" id="EKC17596.1"/>
    </source>
</evidence>
<name>K1Q8G1_MAGGI</name>
<dbReference type="AlphaFoldDB" id="K1Q8G1"/>
<sequence length="373" mass="42589">MAFYPCYYTCVKMQCVSLTAASVLPSLRCLEITQQGERPSVPPFLIRCVNRVLSDNWEAGQSEFLQSEMPNERQDNQEPKTEVETTSEQEKRRRSSDGTTPKPQQKQVKMAENSPESPEGSGGMLDRMTVIAEAIDSLQKGQKSLQSTLDSKLDKFSKEFMSSIGDKFKAMKSDFDLELGKQQAQIDTMSRTVELIIKRLDKVETTDRAEPEFPREHEHTANTVNDPELTIIATNITQLPNENIFDVATELIKSVNDAVTVVDAARLRSRRIGRPGLVKISFSNLEEKKQVLREKRKLKEKDQYKTVFLRGSKSHTERILELNARTLLREMPNGNQFRITSNGRIVKKTPRSTTLNPEPRFEHDDHDDHDPDY</sequence>
<feature type="compositionally biased region" description="Basic and acidic residues" evidence="1">
    <location>
        <begin position="70"/>
        <end position="91"/>
    </location>
</feature>
<protein>
    <submittedName>
        <fullName evidence="2">Uncharacterized protein</fullName>
    </submittedName>
</protein>
<dbReference type="InParanoid" id="K1Q8G1"/>
<reference evidence="2" key="1">
    <citation type="journal article" date="2012" name="Nature">
        <title>The oyster genome reveals stress adaptation and complexity of shell formation.</title>
        <authorList>
            <person name="Zhang G."/>
            <person name="Fang X."/>
            <person name="Guo X."/>
            <person name="Li L."/>
            <person name="Luo R."/>
            <person name="Xu F."/>
            <person name="Yang P."/>
            <person name="Zhang L."/>
            <person name="Wang X."/>
            <person name="Qi H."/>
            <person name="Xiong Z."/>
            <person name="Que H."/>
            <person name="Xie Y."/>
            <person name="Holland P.W."/>
            <person name="Paps J."/>
            <person name="Zhu Y."/>
            <person name="Wu F."/>
            <person name="Chen Y."/>
            <person name="Wang J."/>
            <person name="Peng C."/>
            <person name="Meng J."/>
            <person name="Yang L."/>
            <person name="Liu J."/>
            <person name="Wen B."/>
            <person name="Zhang N."/>
            <person name="Huang Z."/>
            <person name="Zhu Q."/>
            <person name="Feng Y."/>
            <person name="Mount A."/>
            <person name="Hedgecock D."/>
            <person name="Xu Z."/>
            <person name="Liu Y."/>
            <person name="Domazet-Loso T."/>
            <person name="Du Y."/>
            <person name="Sun X."/>
            <person name="Zhang S."/>
            <person name="Liu B."/>
            <person name="Cheng P."/>
            <person name="Jiang X."/>
            <person name="Li J."/>
            <person name="Fan D."/>
            <person name="Wang W."/>
            <person name="Fu W."/>
            <person name="Wang T."/>
            <person name="Wang B."/>
            <person name="Zhang J."/>
            <person name="Peng Z."/>
            <person name="Li Y."/>
            <person name="Li N."/>
            <person name="Wang J."/>
            <person name="Chen M."/>
            <person name="He Y."/>
            <person name="Tan F."/>
            <person name="Song X."/>
            <person name="Zheng Q."/>
            <person name="Huang R."/>
            <person name="Yang H."/>
            <person name="Du X."/>
            <person name="Chen L."/>
            <person name="Yang M."/>
            <person name="Gaffney P.M."/>
            <person name="Wang S."/>
            <person name="Luo L."/>
            <person name="She Z."/>
            <person name="Ming Y."/>
            <person name="Huang W."/>
            <person name="Zhang S."/>
            <person name="Huang B."/>
            <person name="Zhang Y."/>
            <person name="Qu T."/>
            <person name="Ni P."/>
            <person name="Miao G."/>
            <person name="Wang J."/>
            <person name="Wang Q."/>
            <person name="Steinberg C.E."/>
            <person name="Wang H."/>
            <person name="Li N."/>
            <person name="Qian L."/>
            <person name="Zhang G."/>
            <person name="Li Y."/>
            <person name="Yang H."/>
            <person name="Liu X."/>
            <person name="Wang J."/>
            <person name="Yin Y."/>
            <person name="Wang J."/>
        </authorList>
    </citation>
    <scope>NUCLEOTIDE SEQUENCE [LARGE SCALE GENOMIC DNA]</scope>
    <source>
        <strain evidence="2">05x7-T-G4-1.051#20</strain>
    </source>
</reference>
<accession>K1Q8G1</accession>
<proteinExistence type="predicted"/>
<feature type="region of interest" description="Disordered" evidence="1">
    <location>
        <begin position="343"/>
        <end position="373"/>
    </location>
</feature>
<dbReference type="HOGENOM" id="CLU_079464_0_0_1"/>
<feature type="region of interest" description="Disordered" evidence="1">
    <location>
        <begin position="64"/>
        <end position="124"/>
    </location>
</feature>
<organism evidence="2">
    <name type="scientific">Magallana gigas</name>
    <name type="common">Pacific oyster</name>
    <name type="synonym">Crassostrea gigas</name>
    <dbReference type="NCBI Taxonomy" id="29159"/>
    <lineage>
        <taxon>Eukaryota</taxon>
        <taxon>Metazoa</taxon>
        <taxon>Spiralia</taxon>
        <taxon>Lophotrochozoa</taxon>
        <taxon>Mollusca</taxon>
        <taxon>Bivalvia</taxon>
        <taxon>Autobranchia</taxon>
        <taxon>Pteriomorphia</taxon>
        <taxon>Ostreida</taxon>
        <taxon>Ostreoidea</taxon>
        <taxon>Ostreidae</taxon>
        <taxon>Magallana</taxon>
    </lineage>
</organism>
<feature type="compositionally biased region" description="Polar residues" evidence="1">
    <location>
        <begin position="97"/>
        <end position="107"/>
    </location>
</feature>
<gene>
    <name evidence="2" type="ORF">CGI_10000500</name>
</gene>
<feature type="compositionally biased region" description="Basic and acidic residues" evidence="1">
    <location>
        <begin position="359"/>
        <end position="373"/>
    </location>
</feature>
<dbReference type="EMBL" id="JH822532">
    <property type="protein sequence ID" value="EKC17596.1"/>
    <property type="molecule type" value="Genomic_DNA"/>
</dbReference>